<comment type="caution">
    <text evidence="1">The sequence shown here is derived from an EMBL/GenBank/DDBJ whole genome shotgun (WGS) entry which is preliminary data.</text>
</comment>
<dbReference type="EMBL" id="SZWE01000001">
    <property type="protein sequence ID" value="MRU15443.1"/>
    <property type="molecule type" value="Genomic_DNA"/>
</dbReference>
<accession>A0A844D0P1</accession>
<evidence type="ECO:0000313" key="2">
    <source>
        <dbReference type="Proteomes" id="UP000564704"/>
    </source>
</evidence>
<dbReference type="InterPro" id="IPR036679">
    <property type="entry name" value="FlgN-like_sf"/>
</dbReference>
<name>A0A844D0P1_9RHOB</name>
<evidence type="ECO:0000313" key="1">
    <source>
        <dbReference type="EMBL" id="MRU15443.1"/>
    </source>
</evidence>
<dbReference type="SUPFAM" id="SSF140566">
    <property type="entry name" value="FlgN-like"/>
    <property type="match status" value="1"/>
</dbReference>
<dbReference type="GO" id="GO:0044780">
    <property type="term" value="P:bacterial-type flagellum assembly"/>
    <property type="evidence" value="ECO:0007669"/>
    <property type="project" value="InterPro"/>
</dbReference>
<dbReference type="Proteomes" id="UP000564704">
    <property type="component" value="Unassembled WGS sequence"/>
</dbReference>
<keyword evidence="2" id="KW-1185">Reference proteome</keyword>
<organism evidence="1 2">
    <name type="scientific">Roseovarius bejariae</name>
    <dbReference type="NCBI Taxonomy" id="2576383"/>
    <lineage>
        <taxon>Bacteria</taxon>
        <taxon>Pseudomonadati</taxon>
        <taxon>Pseudomonadota</taxon>
        <taxon>Alphaproteobacteria</taxon>
        <taxon>Rhodobacterales</taxon>
        <taxon>Roseobacteraceae</taxon>
        <taxon>Roseovarius</taxon>
    </lineage>
</organism>
<dbReference type="Gene3D" id="1.20.58.300">
    <property type="entry name" value="FlgN-like"/>
    <property type="match status" value="1"/>
</dbReference>
<protein>
    <submittedName>
        <fullName evidence="1">Flagellar protein FlgN</fullName>
    </submittedName>
</protein>
<sequence>MNHNDAQDLINRLDELLEQERTALLDGDLETIGTLLDAKERLIDALNTLSQDERPEMGAVEAKVIRNQALLDGALQGIRHVAARMAALRRVRRSLETYDAKGTKTTIEGETDYSVEKRA</sequence>
<dbReference type="OrthoDB" id="7862860at2"/>
<proteinExistence type="predicted"/>
<keyword evidence="1" id="KW-0969">Cilium</keyword>
<dbReference type="AlphaFoldDB" id="A0A844D0P1"/>
<gene>
    <name evidence="1" type="ORF">FDP25_08380</name>
</gene>
<keyword evidence="1" id="KW-0966">Cell projection</keyword>
<dbReference type="RefSeq" id="WP_154150741.1">
    <property type="nucleotide sequence ID" value="NZ_SZWE01000001.1"/>
</dbReference>
<keyword evidence="1" id="KW-0282">Flagellum</keyword>
<reference evidence="1 2" key="1">
    <citation type="submission" date="2019-05" db="EMBL/GenBank/DDBJ databases">
        <title>Roseovarius bejariae sp. nov., a moderately halophylic bacterium isolated from a saline soil in Rambla Salada (Murcia).</title>
        <authorList>
            <person name="Castro D.J."/>
            <person name="Gomez-Altuve A."/>
            <person name="Reina J.C."/>
            <person name="Rodriguez M."/>
            <person name="Sampedro I."/>
            <person name="Llamas I."/>
            <person name="Martinez-Checa F."/>
        </authorList>
    </citation>
    <scope>NUCLEOTIDE SEQUENCE [LARGE SCALE GENOMIC DNA]</scope>
    <source>
        <strain evidence="1 2">A21</strain>
    </source>
</reference>